<evidence type="ECO:0008006" key="3">
    <source>
        <dbReference type="Google" id="ProtNLM"/>
    </source>
</evidence>
<gene>
    <name evidence="1" type="ORF">Cva_01007</name>
</gene>
<sequence length="502" mass="57020">MSNFKTACKTLSSINLVTLQEKNGEGLSIPLRTLNKEWQASVQALQTVMQAPLEICFAALFSSINHAVQSLVNIKLPQGQVKPVSCFFISIADSGERKTSADDIALKATAQYQQVMLKKYAEQKKGYRDKKGVYDEEKKSFFQDKGFKKLSPQEKRDRLNQLHEPEAPRYPILVTSDPTMEGLIKLFYDGFPFVMLSTSEGGEFFGSHANNKENHLKTLARLSRLWDGAPVEQVRKDSELLFLKDQRLNLHISVQPSVFKSFMERGIAEGQGFISRILLSSPKPLAGTRPWIEPEHAEHSLKTLDVFYKRVLSLYERIEFNKADPTGESLAGDPSSGLKLKEMTWSSSKSRAILKKFYEYGESRLSLGGIFHEVKDFVSKSQENVLRIAATLTLYKNPETTEITLENIHIAIDLVNFYISEHLYLRKNSRASDEEKLLTWLYAKYPDGVFERAALMRGGPYEFRKTPVLDPLLERLAKLRYIKSLGKGIFCLVDLPSIVKKE</sequence>
<protein>
    <recommendedName>
        <fullName evidence="3">DUF3987 domain-containing protein</fullName>
    </recommendedName>
</protein>
<dbReference type="STRING" id="1629334.Cva_01007"/>
<dbReference type="EMBL" id="BBVC01000048">
    <property type="protein sequence ID" value="GAO98355.1"/>
    <property type="molecule type" value="Genomic_DNA"/>
</dbReference>
<dbReference type="Pfam" id="PF13148">
    <property type="entry name" value="DUF3987"/>
    <property type="match status" value="1"/>
</dbReference>
<dbReference type="InterPro" id="IPR025048">
    <property type="entry name" value="DUF3987"/>
</dbReference>
<dbReference type="Proteomes" id="UP000036771">
    <property type="component" value="Unassembled WGS sequence"/>
</dbReference>
<keyword evidence="2" id="KW-1185">Reference proteome</keyword>
<evidence type="ECO:0000313" key="2">
    <source>
        <dbReference type="Proteomes" id="UP000036771"/>
    </source>
</evidence>
<accession>A0A0K8MCT0</accession>
<evidence type="ECO:0000313" key="1">
    <source>
        <dbReference type="EMBL" id="GAO98355.1"/>
    </source>
</evidence>
<organism evidence="1 2">
    <name type="scientific">Caedimonas varicaedens</name>
    <dbReference type="NCBI Taxonomy" id="1629334"/>
    <lineage>
        <taxon>Bacteria</taxon>
        <taxon>Pseudomonadati</taxon>
        <taxon>Pseudomonadota</taxon>
        <taxon>Alphaproteobacteria</taxon>
        <taxon>Holosporales</taxon>
        <taxon>Caedimonadaceae</taxon>
        <taxon>Caedimonas</taxon>
    </lineage>
</organism>
<reference evidence="1 2" key="1">
    <citation type="submission" date="2015-03" db="EMBL/GenBank/DDBJ databases">
        <title>Caedibacter varicaedens, whole genome shotgun sequence.</title>
        <authorList>
            <person name="Suzuki H."/>
            <person name="Dapper A.L."/>
            <person name="Gibson A.K."/>
            <person name="Jackson C."/>
            <person name="Lee H."/>
            <person name="Pejaver V.R."/>
            <person name="Doak T."/>
            <person name="Lynch M."/>
        </authorList>
    </citation>
    <scope>NUCLEOTIDE SEQUENCE [LARGE SCALE GENOMIC DNA]</scope>
</reference>
<comment type="caution">
    <text evidence="1">The sequence shown here is derived from an EMBL/GenBank/DDBJ whole genome shotgun (WGS) entry which is preliminary data.</text>
</comment>
<dbReference type="AlphaFoldDB" id="A0A0K8MCT0"/>
<dbReference type="OrthoDB" id="9067983at2"/>
<proteinExistence type="predicted"/>
<name>A0A0K8MCT0_9PROT</name>